<organism evidence="1 2">
    <name type="scientific">Selenomonas ruminantium subsp. lactilytica (strain NBRC 103574 / TAM6421)</name>
    <dbReference type="NCBI Taxonomy" id="927704"/>
    <lineage>
        <taxon>Bacteria</taxon>
        <taxon>Bacillati</taxon>
        <taxon>Bacillota</taxon>
        <taxon>Negativicutes</taxon>
        <taxon>Selenomonadales</taxon>
        <taxon>Selenomonadaceae</taxon>
        <taxon>Selenomonas</taxon>
    </lineage>
</organism>
<protein>
    <submittedName>
        <fullName evidence="1">Uncharacterized protein</fullName>
    </submittedName>
</protein>
<dbReference type="OrthoDB" id="1829981at2"/>
<proteinExistence type="predicted"/>
<name>I0GV78_SELRL</name>
<dbReference type="HOGENOM" id="CLU_2920170_0_0_9"/>
<dbReference type="KEGG" id="sri:SELR_pSRC400140"/>
<dbReference type="Proteomes" id="UP000007887">
    <property type="component" value="Plasmid pSRC4"/>
</dbReference>
<reference evidence="1 2" key="1">
    <citation type="submission" date="2011-10" db="EMBL/GenBank/DDBJ databases">
        <title>Whole genome sequence of Selenomonas ruminantium subsp. lactilytica TAM6421.</title>
        <authorList>
            <person name="Oguchi A."/>
            <person name="Ankai A."/>
            <person name="Kaneko J."/>
            <person name="Yamada-Narita S."/>
            <person name="Fukui S."/>
            <person name="Takahashi M."/>
            <person name="Onodera T."/>
            <person name="Kojima S."/>
            <person name="Fushimi T."/>
            <person name="Abe N."/>
            <person name="Kamio Y."/>
            <person name="Yamazaki S."/>
            <person name="Fujita N."/>
        </authorList>
    </citation>
    <scope>NUCLEOTIDE SEQUENCE [LARGE SCALE GENOMIC DNA]</scope>
    <source>
        <strain evidence="2">NBRC 103574 / TAM6421</strain>
        <plasmid evidence="1 2">pSRC4</plasmid>
    </source>
</reference>
<accession>I0GV78</accession>
<dbReference type="RefSeq" id="WP_014425965.1">
    <property type="nucleotide sequence ID" value="NC_017069.1"/>
</dbReference>
<evidence type="ECO:0000313" key="1">
    <source>
        <dbReference type="EMBL" id="BAL84665.1"/>
    </source>
</evidence>
<dbReference type="PATRIC" id="fig|927704.6.peg.3427"/>
<dbReference type="AlphaFoldDB" id="I0GV78"/>
<dbReference type="EMBL" id="AP012294">
    <property type="protein sequence ID" value="BAL84665.1"/>
    <property type="molecule type" value="Genomic_DNA"/>
</dbReference>
<keyword evidence="1" id="KW-0614">Plasmid</keyword>
<sequence length="61" mass="7067">MNIGDKVFTPRFCTVKIEKVFDNYHDANNDGYNVPTYYNGECYVFGKTVDLHHMVFAAVEK</sequence>
<geneLocation type="plasmid" evidence="1 2">
    <name>pSRC4</name>
</geneLocation>
<gene>
    <name evidence="1" type="ordered locus">SELR_pSRC400140</name>
</gene>
<evidence type="ECO:0000313" key="2">
    <source>
        <dbReference type="Proteomes" id="UP000007887"/>
    </source>
</evidence>